<dbReference type="RefSeq" id="WP_311802065.1">
    <property type="nucleotide sequence ID" value="NZ_JARQCL010000003.1"/>
</dbReference>
<gene>
    <name evidence="1" type="ORF">P7I04_08310</name>
</gene>
<dbReference type="AlphaFoldDB" id="A0AAW8UCW8"/>
<comment type="caution">
    <text evidence="1">The sequence shown here is derived from an EMBL/GenBank/DDBJ whole genome shotgun (WGS) entry which is preliminary data.</text>
</comment>
<protein>
    <submittedName>
        <fullName evidence="1">Uncharacterized protein</fullName>
    </submittedName>
</protein>
<dbReference type="Proteomes" id="UP001250218">
    <property type="component" value="Unassembled WGS sequence"/>
</dbReference>
<organism evidence="1 2">
    <name type="scientific">Lactococcus lactis</name>
    <dbReference type="NCBI Taxonomy" id="1358"/>
    <lineage>
        <taxon>Bacteria</taxon>
        <taxon>Bacillati</taxon>
        <taxon>Bacillota</taxon>
        <taxon>Bacilli</taxon>
        <taxon>Lactobacillales</taxon>
        <taxon>Streptococcaceae</taxon>
        <taxon>Lactococcus</taxon>
    </lineage>
</organism>
<name>A0AAW8UCW8_9LACT</name>
<accession>A0AAW8UCW8</accession>
<dbReference type="EMBL" id="JARQDL010000007">
    <property type="protein sequence ID" value="MDT2946043.1"/>
    <property type="molecule type" value="Genomic_DNA"/>
</dbReference>
<sequence length="53" mass="6188">MAESKKLNQICDNCKGRFDFVMSKDYTQNPPYPLGRELCTSCLIKERENNDRS</sequence>
<proteinExistence type="predicted"/>
<evidence type="ECO:0000313" key="2">
    <source>
        <dbReference type="Proteomes" id="UP001250218"/>
    </source>
</evidence>
<reference evidence="1" key="1">
    <citation type="submission" date="2023-03" db="EMBL/GenBank/DDBJ databases">
        <authorList>
            <person name="Shen W."/>
            <person name="Cai J."/>
        </authorList>
    </citation>
    <scope>NUCLEOTIDE SEQUENCE</scope>
    <source>
        <strain evidence="1">Y37</strain>
    </source>
</reference>
<evidence type="ECO:0000313" key="1">
    <source>
        <dbReference type="EMBL" id="MDT2946043.1"/>
    </source>
</evidence>